<feature type="domain" description="CRIB" evidence="2">
    <location>
        <begin position="251"/>
        <end position="264"/>
    </location>
</feature>
<dbReference type="GO" id="GO:0031032">
    <property type="term" value="P:actomyosin structure organization"/>
    <property type="evidence" value="ECO:0007669"/>
    <property type="project" value="TreeGrafter"/>
</dbReference>
<dbReference type="PANTHER" id="PTHR22988">
    <property type="entry name" value="MYOTONIC DYSTROPHY S/T KINASE-RELATED"/>
    <property type="match status" value="1"/>
</dbReference>
<feature type="domain" description="CNH" evidence="3">
    <location>
        <begin position="1"/>
        <end position="182"/>
    </location>
</feature>
<dbReference type="GO" id="GO:0004674">
    <property type="term" value="F:protein serine/threonine kinase activity"/>
    <property type="evidence" value="ECO:0007669"/>
    <property type="project" value="TreeGrafter"/>
</dbReference>
<dbReference type="InterPro" id="IPR001180">
    <property type="entry name" value="CNH_dom"/>
</dbReference>
<dbReference type="CDD" id="cd00132">
    <property type="entry name" value="CRIB"/>
    <property type="match status" value="1"/>
</dbReference>
<dbReference type="GO" id="GO:0005737">
    <property type="term" value="C:cytoplasm"/>
    <property type="evidence" value="ECO:0007669"/>
    <property type="project" value="TreeGrafter"/>
</dbReference>
<feature type="compositionally biased region" description="Basic and acidic residues" evidence="1">
    <location>
        <begin position="367"/>
        <end position="380"/>
    </location>
</feature>
<dbReference type="PROSITE" id="PS50219">
    <property type="entry name" value="CNH"/>
    <property type="match status" value="1"/>
</dbReference>
<dbReference type="InterPro" id="IPR050839">
    <property type="entry name" value="Rho-assoc_Ser/Thr_Kinase"/>
</dbReference>
<keyword evidence="4" id="KW-0808">Transferase</keyword>
<evidence type="ECO:0000259" key="3">
    <source>
        <dbReference type="PROSITE" id="PS50219"/>
    </source>
</evidence>
<evidence type="ECO:0000259" key="2">
    <source>
        <dbReference type="PROSITE" id="PS50108"/>
    </source>
</evidence>
<accession>A0A2L2YM51</accession>
<dbReference type="OrthoDB" id="6764942at2759"/>
<dbReference type="InterPro" id="IPR000095">
    <property type="entry name" value="CRIB_dom"/>
</dbReference>
<dbReference type="PANTHER" id="PTHR22988:SF66">
    <property type="entry name" value="SERINE_THREONINE-PROTEIN KINASE GENGHIS KHAN"/>
    <property type="match status" value="1"/>
</dbReference>
<evidence type="ECO:0000256" key="1">
    <source>
        <dbReference type="SAM" id="MobiDB-lite"/>
    </source>
</evidence>
<sequence length="380" mass="42341">MCINNGNTSLYLFCTAIKKQVLVYEVNRTKGRHHRRKEICLPVPAVTLDVIGNRLCVGLPSAFHLYSVIDDSPPISLVNTDSTDLTFFLHNLMDPYLAVELQNNEYLLVFSQLGIYVDGFGRKCREKELMFPAPPVAVSYTDGYLNVYSETHVDIFDASSGEWLQTLNVKKTKPLCRNGLLCFSLATDMPHIIYLHNVLHRSNRVCVPETTAHPIKSRQSKAMLNRVRRRFSVREPERTGKGNVDRRSRLISGPTNFNHISHMGPGAGIQLQKLVDLPQYKQNSLPQDENKKSLFLAGKLSSQRPVVSMPVISPDGSVSSQDHSSSFYTASGHSSSGQREGTLDQSSPRNSIASNNSSFSSPPSPQTKRDEDKESSSNES</sequence>
<dbReference type="PROSITE" id="PS50108">
    <property type="entry name" value="CRIB"/>
    <property type="match status" value="1"/>
</dbReference>
<reference evidence="4" key="1">
    <citation type="journal article" date="2016" name="Mol. Ecol. Resour.">
        <title>Evaluation of the impact of RNA preservation methods of spiders for de novo transcriptome assembly.</title>
        <authorList>
            <person name="Kono N."/>
            <person name="Nakamura H."/>
            <person name="Ito Y."/>
            <person name="Tomita M."/>
            <person name="Arakawa K."/>
        </authorList>
    </citation>
    <scope>NUCLEOTIDE SEQUENCE</scope>
    <source>
        <tissue evidence="4">Whole body</tissue>
    </source>
</reference>
<feature type="region of interest" description="Disordered" evidence="1">
    <location>
        <begin position="233"/>
        <end position="264"/>
    </location>
</feature>
<dbReference type="Pfam" id="PF00780">
    <property type="entry name" value="CNH"/>
    <property type="match status" value="1"/>
</dbReference>
<feature type="compositionally biased region" description="Low complexity" evidence="1">
    <location>
        <begin position="350"/>
        <end position="361"/>
    </location>
</feature>
<name>A0A2L2YM51_PARTP</name>
<dbReference type="AlphaFoldDB" id="A0A2L2YM51"/>
<evidence type="ECO:0000313" key="4">
    <source>
        <dbReference type="EMBL" id="LAA09186.1"/>
    </source>
</evidence>
<keyword evidence="4" id="KW-0418">Kinase</keyword>
<dbReference type="SMART" id="SM00285">
    <property type="entry name" value="PBD"/>
    <property type="match status" value="1"/>
</dbReference>
<feature type="region of interest" description="Disordered" evidence="1">
    <location>
        <begin position="307"/>
        <end position="380"/>
    </location>
</feature>
<dbReference type="GO" id="GO:0005856">
    <property type="term" value="C:cytoskeleton"/>
    <property type="evidence" value="ECO:0007669"/>
    <property type="project" value="TreeGrafter"/>
</dbReference>
<feature type="compositionally biased region" description="Polar residues" evidence="1">
    <location>
        <begin position="327"/>
        <end position="349"/>
    </location>
</feature>
<dbReference type="EMBL" id="IAAA01039276">
    <property type="protein sequence ID" value="LAA09186.1"/>
    <property type="molecule type" value="mRNA"/>
</dbReference>
<protein>
    <submittedName>
        <fullName evidence="4">Serine/threonine-protein kinase MRCK alpha</fullName>
    </submittedName>
</protein>
<feature type="compositionally biased region" description="Low complexity" evidence="1">
    <location>
        <begin position="313"/>
        <end position="326"/>
    </location>
</feature>
<proteinExistence type="evidence at transcript level"/>
<feature type="compositionally biased region" description="Basic and acidic residues" evidence="1">
    <location>
        <begin position="233"/>
        <end position="248"/>
    </location>
</feature>
<organism evidence="4">
    <name type="scientific">Parasteatoda tepidariorum</name>
    <name type="common">Common house spider</name>
    <name type="synonym">Achaearanea tepidariorum</name>
    <dbReference type="NCBI Taxonomy" id="114398"/>
    <lineage>
        <taxon>Eukaryota</taxon>
        <taxon>Metazoa</taxon>
        <taxon>Ecdysozoa</taxon>
        <taxon>Arthropoda</taxon>
        <taxon>Chelicerata</taxon>
        <taxon>Arachnida</taxon>
        <taxon>Araneae</taxon>
        <taxon>Araneomorphae</taxon>
        <taxon>Entelegynae</taxon>
        <taxon>Araneoidea</taxon>
        <taxon>Theridiidae</taxon>
        <taxon>Parasteatoda</taxon>
    </lineage>
</organism>